<keyword evidence="5" id="KW-1185">Reference proteome</keyword>
<keyword evidence="2" id="KW-0479">Metal-binding</keyword>
<dbReference type="SUPFAM" id="SSF56529">
    <property type="entry name" value="FAH"/>
    <property type="match status" value="1"/>
</dbReference>
<dbReference type="AlphaFoldDB" id="A0AAX6MBW0"/>
<dbReference type="Proteomes" id="UP001369815">
    <property type="component" value="Unassembled WGS sequence"/>
</dbReference>
<dbReference type="PANTHER" id="PTHR11820">
    <property type="entry name" value="ACYLPYRUVASE"/>
    <property type="match status" value="1"/>
</dbReference>
<evidence type="ECO:0000313" key="4">
    <source>
        <dbReference type="EMBL" id="KAK6950178.1"/>
    </source>
</evidence>
<evidence type="ECO:0000259" key="3">
    <source>
        <dbReference type="Pfam" id="PF01557"/>
    </source>
</evidence>
<dbReference type="InterPro" id="IPR036663">
    <property type="entry name" value="Fumarylacetoacetase_C_sf"/>
</dbReference>
<name>A0AAX6MBW0_9PEZI</name>
<evidence type="ECO:0000256" key="2">
    <source>
        <dbReference type="ARBA" id="ARBA00022723"/>
    </source>
</evidence>
<dbReference type="Pfam" id="PF01557">
    <property type="entry name" value="FAA_hydrolase"/>
    <property type="match status" value="1"/>
</dbReference>
<dbReference type="PANTHER" id="PTHR11820:SF100">
    <property type="entry name" value="FUMARYLACETOACETATE HYDROLASE FAMILY PROTEIN (AFU_ORTHOLOGUE AFUA_4G01490)"/>
    <property type="match status" value="1"/>
</dbReference>
<gene>
    <name evidence="4" type="ORF">Daesc_008504</name>
</gene>
<organism evidence="4 5">
    <name type="scientific">Daldinia eschscholtzii</name>
    <dbReference type="NCBI Taxonomy" id="292717"/>
    <lineage>
        <taxon>Eukaryota</taxon>
        <taxon>Fungi</taxon>
        <taxon>Dikarya</taxon>
        <taxon>Ascomycota</taxon>
        <taxon>Pezizomycotina</taxon>
        <taxon>Sordariomycetes</taxon>
        <taxon>Xylariomycetidae</taxon>
        <taxon>Xylariales</taxon>
        <taxon>Hypoxylaceae</taxon>
        <taxon>Daldinia</taxon>
    </lineage>
</organism>
<protein>
    <recommendedName>
        <fullName evidence="3">Fumarylacetoacetase-like C-terminal domain-containing protein</fullName>
    </recommendedName>
</protein>
<proteinExistence type="inferred from homology"/>
<dbReference type="InterPro" id="IPR011234">
    <property type="entry name" value="Fumarylacetoacetase-like_C"/>
</dbReference>
<evidence type="ECO:0000313" key="5">
    <source>
        <dbReference type="Proteomes" id="UP001369815"/>
    </source>
</evidence>
<dbReference type="EMBL" id="JBANMG010000008">
    <property type="protein sequence ID" value="KAK6950178.1"/>
    <property type="molecule type" value="Genomic_DNA"/>
</dbReference>
<dbReference type="GO" id="GO:0003824">
    <property type="term" value="F:catalytic activity"/>
    <property type="evidence" value="ECO:0007669"/>
    <property type="project" value="InterPro"/>
</dbReference>
<accession>A0AAX6MBW0</accession>
<comment type="similarity">
    <text evidence="1">Belongs to the FAH family.</text>
</comment>
<dbReference type="Gene3D" id="3.90.850.10">
    <property type="entry name" value="Fumarylacetoacetase-like, C-terminal domain"/>
    <property type="match status" value="1"/>
</dbReference>
<sequence length="219" mass="23909">MSSPAFTNLIRLLDELSVERYGDVTNGSFDNIIGSEVPLLEGDLFDLRRTEKTAIVREGELCVIISKTGKNIPEDKAFDYVLGVTAGNDLSSRKWQRPPYSGGQFTYAKSFDNFAPIGPTILHHSFIPAKSPLQIKTTVNGEVRQNGSTSDMLFNIEKIIAHASRGTTLRQGTIIMTGTPAGIAAKWPGQPWLKDGDVVEVNISGIGSLKNKLVFETEP</sequence>
<feature type="domain" description="Fumarylacetoacetase-like C-terminal" evidence="3">
    <location>
        <begin position="51"/>
        <end position="213"/>
    </location>
</feature>
<evidence type="ECO:0000256" key="1">
    <source>
        <dbReference type="ARBA" id="ARBA00010211"/>
    </source>
</evidence>
<reference evidence="4 5" key="1">
    <citation type="journal article" date="2024" name="Front Chem Biol">
        <title>Unveiling the potential of Daldinia eschscholtzii MFLUCC 19-0629 through bioactivity and bioinformatics studies for enhanced sustainable agriculture production.</title>
        <authorList>
            <person name="Brooks S."/>
            <person name="Weaver J.A."/>
            <person name="Klomchit A."/>
            <person name="Alharthi S.A."/>
            <person name="Onlamun T."/>
            <person name="Nurani R."/>
            <person name="Vong T.K."/>
            <person name="Alberti F."/>
            <person name="Greco C."/>
        </authorList>
    </citation>
    <scope>NUCLEOTIDE SEQUENCE [LARGE SCALE GENOMIC DNA]</scope>
    <source>
        <strain evidence="4">MFLUCC 19-0629</strain>
    </source>
</reference>
<dbReference type="GO" id="GO:0046872">
    <property type="term" value="F:metal ion binding"/>
    <property type="evidence" value="ECO:0007669"/>
    <property type="project" value="UniProtKB-KW"/>
</dbReference>
<comment type="caution">
    <text evidence="4">The sequence shown here is derived from an EMBL/GenBank/DDBJ whole genome shotgun (WGS) entry which is preliminary data.</text>
</comment>